<feature type="compositionally biased region" description="Polar residues" evidence="1">
    <location>
        <begin position="143"/>
        <end position="156"/>
    </location>
</feature>
<protein>
    <submittedName>
        <fullName evidence="2">Uncharacterized protein</fullName>
    </submittedName>
</protein>
<dbReference type="EMBL" id="JARIHO010000139">
    <property type="protein sequence ID" value="KAJ7301261.1"/>
    <property type="molecule type" value="Genomic_DNA"/>
</dbReference>
<sequence length="370" mass="40689">MLDMTRVVPTSRATILSSSMIAVSPTHLTMPLPMHIVWNPDVHEFARSKSSFSVMYRHPLTQRSISPRGSVPTSMQLGAEWIEEKAAGLGRIHVPMRPMHASLSVPIAASLQRRASASLAPQANDLVFGRPGDSEYHSPIRQPASSRAQQAGTHRPQSYQTALLHCSMCEFDACERDMAILRAHTPFVSPPPVHPSLLPAWPERRLYDAERDAFSDCEATPRVLDAPAPRLETHHTCTISLRTPYHAHTLSTRPPRTPDTTRSRRCPPSTRAPPSLTPQTQQRSSAESPLSVPCARLHALARTTVGMGDTNVAQRLLRPFRIPYAAFLASAPDGRSGTAPLSLSTPAPLDARAWAHIHHGTYPSRQPQHI</sequence>
<feature type="region of interest" description="Disordered" evidence="1">
    <location>
        <begin position="245"/>
        <end position="291"/>
    </location>
</feature>
<feature type="region of interest" description="Disordered" evidence="1">
    <location>
        <begin position="128"/>
        <end position="156"/>
    </location>
</feature>
<name>A0AAD7E721_9AGAR</name>
<feature type="compositionally biased region" description="Low complexity" evidence="1">
    <location>
        <begin position="249"/>
        <end position="274"/>
    </location>
</feature>
<evidence type="ECO:0000256" key="1">
    <source>
        <dbReference type="SAM" id="MobiDB-lite"/>
    </source>
</evidence>
<evidence type="ECO:0000313" key="2">
    <source>
        <dbReference type="EMBL" id="KAJ7301261.1"/>
    </source>
</evidence>
<dbReference type="Proteomes" id="UP001218218">
    <property type="component" value="Unassembled WGS sequence"/>
</dbReference>
<reference evidence="2" key="1">
    <citation type="submission" date="2023-03" db="EMBL/GenBank/DDBJ databases">
        <title>Massive genome expansion in bonnet fungi (Mycena s.s.) driven by repeated elements and novel gene families across ecological guilds.</title>
        <authorList>
            <consortium name="Lawrence Berkeley National Laboratory"/>
            <person name="Harder C.B."/>
            <person name="Miyauchi S."/>
            <person name="Viragh M."/>
            <person name="Kuo A."/>
            <person name="Thoen E."/>
            <person name="Andreopoulos B."/>
            <person name="Lu D."/>
            <person name="Skrede I."/>
            <person name="Drula E."/>
            <person name="Henrissat B."/>
            <person name="Morin E."/>
            <person name="Kohler A."/>
            <person name="Barry K."/>
            <person name="LaButti K."/>
            <person name="Morin E."/>
            <person name="Salamov A."/>
            <person name="Lipzen A."/>
            <person name="Mereny Z."/>
            <person name="Hegedus B."/>
            <person name="Baldrian P."/>
            <person name="Stursova M."/>
            <person name="Weitz H."/>
            <person name="Taylor A."/>
            <person name="Grigoriev I.V."/>
            <person name="Nagy L.G."/>
            <person name="Martin F."/>
            <person name="Kauserud H."/>
        </authorList>
    </citation>
    <scope>NUCLEOTIDE SEQUENCE</scope>
    <source>
        <strain evidence="2">CBHHK002</strain>
    </source>
</reference>
<gene>
    <name evidence="2" type="ORF">DFH08DRAFT_978897</name>
</gene>
<accession>A0AAD7E721</accession>
<evidence type="ECO:0000313" key="3">
    <source>
        <dbReference type="Proteomes" id="UP001218218"/>
    </source>
</evidence>
<dbReference type="AlphaFoldDB" id="A0AAD7E721"/>
<organism evidence="2 3">
    <name type="scientific">Mycena albidolilacea</name>
    <dbReference type="NCBI Taxonomy" id="1033008"/>
    <lineage>
        <taxon>Eukaryota</taxon>
        <taxon>Fungi</taxon>
        <taxon>Dikarya</taxon>
        <taxon>Basidiomycota</taxon>
        <taxon>Agaricomycotina</taxon>
        <taxon>Agaricomycetes</taxon>
        <taxon>Agaricomycetidae</taxon>
        <taxon>Agaricales</taxon>
        <taxon>Marasmiineae</taxon>
        <taxon>Mycenaceae</taxon>
        <taxon>Mycena</taxon>
    </lineage>
</organism>
<proteinExistence type="predicted"/>
<comment type="caution">
    <text evidence="2">The sequence shown here is derived from an EMBL/GenBank/DDBJ whole genome shotgun (WGS) entry which is preliminary data.</text>
</comment>
<feature type="compositionally biased region" description="Polar residues" evidence="1">
    <location>
        <begin position="277"/>
        <end position="288"/>
    </location>
</feature>
<keyword evidence="3" id="KW-1185">Reference proteome</keyword>